<evidence type="ECO:0000313" key="2">
    <source>
        <dbReference type="EMBL" id="REE96889.1"/>
    </source>
</evidence>
<dbReference type="Pfam" id="PF00144">
    <property type="entry name" value="Beta-lactamase"/>
    <property type="match status" value="1"/>
</dbReference>
<evidence type="ECO:0000313" key="3">
    <source>
        <dbReference type="Proteomes" id="UP000256661"/>
    </source>
</evidence>
<protein>
    <submittedName>
        <fullName evidence="2">CubicO group peptidase (Beta-lactamase class C family)</fullName>
    </submittedName>
</protein>
<dbReference type="SUPFAM" id="SSF56601">
    <property type="entry name" value="beta-lactamase/transpeptidase-like"/>
    <property type="match status" value="1"/>
</dbReference>
<feature type="domain" description="Beta-lactamase-related" evidence="1">
    <location>
        <begin position="5"/>
        <end position="349"/>
    </location>
</feature>
<name>A0A3D9SLU6_9ACTN</name>
<dbReference type="PANTHER" id="PTHR43319">
    <property type="entry name" value="BETA-LACTAMASE-RELATED"/>
    <property type="match status" value="1"/>
</dbReference>
<evidence type="ECO:0000259" key="1">
    <source>
        <dbReference type="Pfam" id="PF00144"/>
    </source>
</evidence>
<proteinExistence type="predicted"/>
<dbReference type="RefSeq" id="WP_245974733.1">
    <property type="nucleotide sequence ID" value="NZ_QTTT01000001.1"/>
</dbReference>
<dbReference type="AlphaFoldDB" id="A0A3D9SLU6"/>
<gene>
    <name evidence="2" type="ORF">DFJ69_2342</name>
</gene>
<accession>A0A3D9SLU6</accession>
<dbReference type="EMBL" id="QTTT01000001">
    <property type="protein sequence ID" value="REE96889.1"/>
    <property type="molecule type" value="Genomic_DNA"/>
</dbReference>
<reference evidence="2 3" key="1">
    <citation type="submission" date="2018-08" db="EMBL/GenBank/DDBJ databases">
        <title>Sequencing the genomes of 1000 actinobacteria strains.</title>
        <authorList>
            <person name="Klenk H.-P."/>
        </authorList>
    </citation>
    <scope>NUCLEOTIDE SEQUENCE [LARGE SCALE GENOMIC DNA]</scope>
    <source>
        <strain evidence="2 3">DSM 43927</strain>
    </source>
</reference>
<comment type="caution">
    <text evidence="2">The sequence shown here is derived from an EMBL/GenBank/DDBJ whole genome shotgun (WGS) entry which is preliminary data.</text>
</comment>
<dbReference type="Proteomes" id="UP000256661">
    <property type="component" value="Unassembled WGS sequence"/>
</dbReference>
<dbReference type="Gene3D" id="3.40.710.10">
    <property type="entry name" value="DD-peptidase/beta-lactamase superfamily"/>
    <property type="match status" value="1"/>
</dbReference>
<dbReference type="PANTHER" id="PTHR43319:SF3">
    <property type="entry name" value="BETA-LACTAMASE-RELATED DOMAIN-CONTAINING PROTEIN"/>
    <property type="match status" value="1"/>
</dbReference>
<sequence>MQQRVRQAVDRLVESGAETGVQVAVYRDGRQVVDVVAGAADAATGRALTSDTPIYCYSVGKAMTATVVHVLAERGVLGYDTPVAELWPEFGAHGKEGVTVRHVLTHTAGVPGLPSDTTVEDLCDWDGICATIADATPWWEPGTKLGYHAYTFGFILGEVVRRATGRPIGRVLREEVAGPLGVADELYFGMPESELARAAVLDEPEGKAEMFTSLPEDAPMFAAAPKAVFPDAAFGNRADIMRAEIPAGGKMTARAIARLYAALLGEVDRVRLVSAERLPLLSSVAVKDTDQVMGTDSALSLGFGVGHPVTGADTVFGWAGVGGTYACADTATGTAYAITKNRLGMDFSTVEAVTAAVDGA</sequence>
<organism evidence="2 3">
    <name type="scientific">Thermomonospora umbrina</name>
    <dbReference type="NCBI Taxonomy" id="111806"/>
    <lineage>
        <taxon>Bacteria</taxon>
        <taxon>Bacillati</taxon>
        <taxon>Actinomycetota</taxon>
        <taxon>Actinomycetes</taxon>
        <taxon>Streptosporangiales</taxon>
        <taxon>Thermomonosporaceae</taxon>
        <taxon>Thermomonospora</taxon>
    </lineage>
</organism>
<dbReference type="InterPro" id="IPR012338">
    <property type="entry name" value="Beta-lactam/transpept-like"/>
</dbReference>
<dbReference type="InterPro" id="IPR052907">
    <property type="entry name" value="Beta-lactamase/esterase"/>
</dbReference>
<dbReference type="InterPro" id="IPR001466">
    <property type="entry name" value="Beta-lactam-related"/>
</dbReference>
<keyword evidence="3" id="KW-1185">Reference proteome</keyword>